<dbReference type="Proteomes" id="UP001459277">
    <property type="component" value="Unassembled WGS sequence"/>
</dbReference>
<feature type="region of interest" description="Disordered" evidence="1">
    <location>
        <begin position="168"/>
        <end position="213"/>
    </location>
</feature>
<comment type="caution">
    <text evidence="2">The sequence shown here is derived from an EMBL/GenBank/DDBJ whole genome shotgun (WGS) entry which is preliminary data.</text>
</comment>
<protein>
    <submittedName>
        <fullName evidence="2">Uncharacterized protein</fullName>
    </submittedName>
</protein>
<keyword evidence="3" id="KW-1185">Reference proteome</keyword>
<organism evidence="2 3">
    <name type="scientific">Lithocarpus litseifolius</name>
    <dbReference type="NCBI Taxonomy" id="425828"/>
    <lineage>
        <taxon>Eukaryota</taxon>
        <taxon>Viridiplantae</taxon>
        <taxon>Streptophyta</taxon>
        <taxon>Embryophyta</taxon>
        <taxon>Tracheophyta</taxon>
        <taxon>Spermatophyta</taxon>
        <taxon>Magnoliopsida</taxon>
        <taxon>eudicotyledons</taxon>
        <taxon>Gunneridae</taxon>
        <taxon>Pentapetalae</taxon>
        <taxon>rosids</taxon>
        <taxon>fabids</taxon>
        <taxon>Fagales</taxon>
        <taxon>Fagaceae</taxon>
        <taxon>Lithocarpus</taxon>
    </lineage>
</organism>
<reference evidence="2 3" key="1">
    <citation type="submission" date="2024-01" db="EMBL/GenBank/DDBJ databases">
        <title>A telomere-to-telomere, gap-free genome of sweet tea (Lithocarpus litseifolius).</title>
        <authorList>
            <person name="Zhou J."/>
        </authorList>
    </citation>
    <scope>NUCLEOTIDE SEQUENCE [LARGE SCALE GENOMIC DNA]</scope>
    <source>
        <strain evidence="2">Zhou-2022a</strain>
        <tissue evidence="2">Leaf</tissue>
    </source>
</reference>
<gene>
    <name evidence="2" type="ORF">SO802_010080</name>
</gene>
<name>A0AAW2DFX1_9ROSI</name>
<sequence>MTEGGDDGEALTSIDGETLQAVDGIKEGEAQEINCVEVANTLQPIQGMQQISDSLLPPINTPNNEGIIMESENSFPNSASEGVLIDIQIREIGEALNRDGSNAEIKGIKRAVINSHSNSPANQIVSKEGGRVSQAGTRATRVKKISTTNNGGKNMQGVRERAGKGLVVGNKNCGKRKGESHLELPSKHQRVSKDEGESNYSMVEAEVQPCQSQ</sequence>
<dbReference type="AlphaFoldDB" id="A0AAW2DFX1"/>
<feature type="compositionally biased region" description="Basic and acidic residues" evidence="1">
    <location>
        <begin position="176"/>
        <end position="196"/>
    </location>
</feature>
<evidence type="ECO:0000313" key="3">
    <source>
        <dbReference type="Proteomes" id="UP001459277"/>
    </source>
</evidence>
<accession>A0AAW2DFX1</accession>
<proteinExistence type="predicted"/>
<dbReference type="EMBL" id="JAZDWU010000003">
    <property type="protein sequence ID" value="KAL0008578.1"/>
    <property type="molecule type" value="Genomic_DNA"/>
</dbReference>
<evidence type="ECO:0000256" key="1">
    <source>
        <dbReference type="SAM" id="MobiDB-lite"/>
    </source>
</evidence>
<evidence type="ECO:0000313" key="2">
    <source>
        <dbReference type="EMBL" id="KAL0008578.1"/>
    </source>
</evidence>